<organism evidence="2 3">
    <name type="scientific">Anaeromyces robustus</name>
    <dbReference type="NCBI Taxonomy" id="1754192"/>
    <lineage>
        <taxon>Eukaryota</taxon>
        <taxon>Fungi</taxon>
        <taxon>Fungi incertae sedis</taxon>
        <taxon>Chytridiomycota</taxon>
        <taxon>Chytridiomycota incertae sedis</taxon>
        <taxon>Neocallimastigomycetes</taxon>
        <taxon>Neocallimastigales</taxon>
        <taxon>Neocallimastigaceae</taxon>
        <taxon>Anaeromyces</taxon>
    </lineage>
</organism>
<feature type="domain" description="DRBM" evidence="1">
    <location>
        <begin position="8"/>
        <end position="67"/>
    </location>
</feature>
<dbReference type="Pfam" id="PF00035">
    <property type="entry name" value="dsrm"/>
    <property type="match status" value="1"/>
</dbReference>
<accession>A0A1Y1XGB4</accession>
<evidence type="ECO:0000313" key="3">
    <source>
        <dbReference type="Proteomes" id="UP000193944"/>
    </source>
</evidence>
<dbReference type="SUPFAM" id="SSF54768">
    <property type="entry name" value="dsRNA-binding domain-like"/>
    <property type="match status" value="2"/>
</dbReference>
<dbReference type="Proteomes" id="UP000193944">
    <property type="component" value="Unassembled WGS sequence"/>
</dbReference>
<reference evidence="2 3" key="1">
    <citation type="submission" date="2016-08" db="EMBL/GenBank/DDBJ databases">
        <title>A Parts List for Fungal Cellulosomes Revealed by Comparative Genomics.</title>
        <authorList>
            <consortium name="DOE Joint Genome Institute"/>
            <person name="Haitjema C.H."/>
            <person name="Gilmore S.P."/>
            <person name="Henske J.K."/>
            <person name="Solomon K.V."/>
            <person name="De Groot R."/>
            <person name="Kuo A."/>
            <person name="Mondo S.J."/>
            <person name="Salamov A.A."/>
            <person name="Labutti K."/>
            <person name="Zhao Z."/>
            <person name="Chiniquy J."/>
            <person name="Barry K."/>
            <person name="Brewer H.M."/>
            <person name="Purvine S.O."/>
            <person name="Wright A.T."/>
            <person name="Boxma B."/>
            <person name="Van Alen T."/>
            <person name="Hackstein J.H."/>
            <person name="Baker S.E."/>
            <person name="Grigoriev I.V."/>
            <person name="O'Malley M.A."/>
        </authorList>
    </citation>
    <scope>NUCLEOTIDE SEQUENCE [LARGE SCALE GENOMIC DNA]</scope>
    <source>
        <strain evidence="2 3">S4</strain>
    </source>
</reference>
<comment type="caution">
    <text evidence="2">The sequence shown here is derived from an EMBL/GenBank/DDBJ whole genome shotgun (WGS) entry which is preliminary data.</text>
</comment>
<dbReference type="InterPro" id="IPR014720">
    <property type="entry name" value="dsRBD_dom"/>
</dbReference>
<evidence type="ECO:0000313" key="2">
    <source>
        <dbReference type="EMBL" id="ORX84732.1"/>
    </source>
</evidence>
<name>A0A1Y1XGB4_9FUNG</name>
<dbReference type="OrthoDB" id="2155582at2759"/>
<keyword evidence="3" id="KW-1185">Reference proteome</keyword>
<proteinExistence type="predicted"/>
<protein>
    <recommendedName>
        <fullName evidence="1">DRBM domain-containing protein</fullName>
    </recommendedName>
</protein>
<gene>
    <name evidence="2" type="ORF">BCR32DRAFT_266092</name>
</gene>
<evidence type="ECO:0000259" key="1">
    <source>
        <dbReference type="Pfam" id="PF00035"/>
    </source>
</evidence>
<reference evidence="2 3" key="2">
    <citation type="submission" date="2016-08" db="EMBL/GenBank/DDBJ databases">
        <title>Pervasive Adenine N6-methylation of Active Genes in Fungi.</title>
        <authorList>
            <consortium name="DOE Joint Genome Institute"/>
            <person name="Mondo S.J."/>
            <person name="Dannebaum R.O."/>
            <person name="Kuo R.C."/>
            <person name="Labutti K."/>
            <person name="Haridas S."/>
            <person name="Kuo A."/>
            <person name="Salamov A."/>
            <person name="Ahrendt S.R."/>
            <person name="Lipzen A."/>
            <person name="Sullivan W."/>
            <person name="Andreopoulos W.B."/>
            <person name="Clum A."/>
            <person name="Lindquist E."/>
            <person name="Daum C."/>
            <person name="Ramamoorthy G.K."/>
            <person name="Gryganskyi A."/>
            <person name="Culley D."/>
            <person name="Magnuson J.K."/>
            <person name="James T.Y."/>
            <person name="O'Malley M.A."/>
            <person name="Stajich J.E."/>
            <person name="Spatafora J.W."/>
            <person name="Visel A."/>
            <person name="Grigoriev I.V."/>
        </authorList>
    </citation>
    <scope>NUCLEOTIDE SEQUENCE [LARGE SCALE GENOMIC DNA]</scope>
    <source>
        <strain evidence="2 3">S4</strain>
    </source>
</reference>
<dbReference type="CDD" id="cd00048">
    <property type="entry name" value="DSRM_SF"/>
    <property type="match status" value="2"/>
</dbReference>
<dbReference type="AlphaFoldDB" id="A0A1Y1XGB4"/>
<dbReference type="EMBL" id="MCFG01000046">
    <property type="protein sequence ID" value="ORX84732.1"/>
    <property type="molecule type" value="Genomic_DNA"/>
</dbReference>
<dbReference type="Gene3D" id="3.30.160.20">
    <property type="match status" value="2"/>
</dbReference>
<sequence>MSDNKNAIAKLYEFCQRKDTDIRISDLIFNHQCIDGLFNCTVELNGKIYNKHLKCKSKKQAKNEIAEYVYDCLVNSYNQGSKNEEEYKNAIVKLNEYCQYKDTKINLQDLNFEYEMNKEGLFNCIVKLNGKVYNNNLACKSKKAAKNEIAEYVYNCLVGANRDNNFFSEDVIECLSANNISINDLEIETYDCDDNKFICVIFSPKFFYNESYLSLEPKTKEEINEDFLKFLKKVLNYTSKEVKKENISNSSEYTLKDYQKLYNIPIDYKIEKGKKHIKCICYALGIVIGEGKEKKLDDKKIKELAKKAKRKADEEGLKTIRKFIENKQPIFEPYSNQKKLILNINININSYPLEDSDTKYNGYIQNVTQNFISTSSKKEEKKYLSDINNLITDIMNKVKKDKRISGSYLIKKINNYEVWNLITYEIIVFIEFRIEYIDHCYATILKRIKEVYEEESMEILEIKDNKCIRIRLRSGCTFLIYIGTPIYEELLSKSVLPFKDCLDIERKYIQFVVLWSNLILYQDFTEDEPYDGYTYYLKEQERIFTVLGLYSWDYTSKMLQDNRKKRHIYILSFIVLLNMIINYKELNICWYEKKTKPPTLMDPISNKNLITSTNNFMWKAFKDYCNKFYKIKEKINLFPDEDEIAKKNIKILFKPYPLKQESFKCIKDVKFKITDDDRIKIKSSLIQISEESKQKVKLNVILNSLQSYLLLNIYDSETSIEIQNLNNEKNNEKFNELNKKLKRKLKYSIKEFFKTLNKDTHVGYVKDENFTKRVDINTLYFFLGNNINVSIDMIINIE</sequence>